<dbReference type="AlphaFoldDB" id="A0A9P4SEX5"/>
<dbReference type="PANTHER" id="PTHR15272">
    <property type="entry name" value="CHROMATIN ASSEMBLY FACTOR 1 SUBUNIT A CAF-1 SUBUNIT A"/>
    <property type="match status" value="1"/>
</dbReference>
<feature type="compositionally biased region" description="Polar residues" evidence="5">
    <location>
        <begin position="556"/>
        <end position="571"/>
    </location>
</feature>
<dbReference type="GO" id="GO:0033186">
    <property type="term" value="C:CAF-1 complex"/>
    <property type="evidence" value="ECO:0007669"/>
    <property type="project" value="TreeGrafter"/>
</dbReference>
<keyword evidence="4" id="KW-0539">Nucleus</keyword>
<evidence type="ECO:0000256" key="5">
    <source>
        <dbReference type="SAM" id="MobiDB-lite"/>
    </source>
</evidence>
<feature type="region of interest" description="Disordered" evidence="5">
    <location>
        <begin position="72"/>
        <end position="239"/>
    </location>
</feature>
<evidence type="ECO:0000313" key="9">
    <source>
        <dbReference type="Proteomes" id="UP000799429"/>
    </source>
</evidence>
<dbReference type="Proteomes" id="UP000799429">
    <property type="component" value="Unassembled WGS sequence"/>
</dbReference>
<keyword evidence="9" id="KW-1185">Reference proteome</keyword>
<feature type="region of interest" description="Disordered" evidence="5">
    <location>
        <begin position="405"/>
        <end position="445"/>
    </location>
</feature>
<protein>
    <recommendedName>
        <fullName evidence="10">Chromatin assembly factor 1 subunit A</fullName>
    </recommendedName>
</protein>
<evidence type="ECO:0000256" key="3">
    <source>
        <dbReference type="ARBA" id="ARBA00023204"/>
    </source>
</evidence>
<dbReference type="GO" id="GO:0005634">
    <property type="term" value="C:nucleus"/>
    <property type="evidence" value="ECO:0007669"/>
    <property type="project" value="UniProtKB-SubCell"/>
</dbReference>
<feature type="compositionally biased region" description="Polar residues" evidence="5">
    <location>
        <begin position="40"/>
        <end position="59"/>
    </location>
</feature>
<organism evidence="8 9">
    <name type="scientific">Patellaria atrata CBS 101060</name>
    <dbReference type="NCBI Taxonomy" id="1346257"/>
    <lineage>
        <taxon>Eukaryota</taxon>
        <taxon>Fungi</taxon>
        <taxon>Dikarya</taxon>
        <taxon>Ascomycota</taxon>
        <taxon>Pezizomycotina</taxon>
        <taxon>Dothideomycetes</taxon>
        <taxon>Dothideomycetes incertae sedis</taxon>
        <taxon>Patellariales</taxon>
        <taxon>Patellariaceae</taxon>
        <taxon>Patellaria</taxon>
    </lineage>
</organism>
<evidence type="ECO:0008006" key="10">
    <source>
        <dbReference type="Google" id="ProtNLM"/>
    </source>
</evidence>
<evidence type="ECO:0000259" key="6">
    <source>
        <dbReference type="Pfam" id="PF12253"/>
    </source>
</evidence>
<comment type="caution">
    <text evidence="8">The sequence shown here is derived from an EMBL/GenBank/DDBJ whole genome shotgun (WGS) entry which is preliminary data.</text>
</comment>
<dbReference type="Pfam" id="PF12253">
    <property type="entry name" value="CAF1A_dimeriz"/>
    <property type="match status" value="1"/>
</dbReference>
<dbReference type="GO" id="GO:0006281">
    <property type="term" value="P:DNA repair"/>
    <property type="evidence" value="ECO:0007669"/>
    <property type="project" value="UniProtKB-KW"/>
</dbReference>
<dbReference type="EMBL" id="MU006091">
    <property type="protein sequence ID" value="KAF2841277.1"/>
    <property type="molecule type" value="Genomic_DNA"/>
</dbReference>
<dbReference type="InterPro" id="IPR022043">
    <property type="entry name" value="CAF1A_DD"/>
</dbReference>
<evidence type="ECO:0000256" key="1">
    <source>
        <dbReference type="ARBA" id="ARBA00004123"/>
    </source>
</evidence>
<feature type="domain" description="Chromatin assembly factor 1 subunit A dimerization" evidence="6">
    <location>
        <begin position="364"/>
        <end position="437"/>
    </location>
</feature>
<feature type="compositionally biased region" description="Polar residues" evidence="5">
    <location>
        <begin position="221"/>
        <end position="235"/>
    </location>
</feature>
<proteinExistence type="predicted"/>
<feature type="compositionally biased region" description="Basic and acidic residues" evidence="5">
    <location>
        <begin position="108"/>
        <end position="183"/>
    </location>
</feature>
<feature type="compositionally biased region" description="Acidic residues" evidence="5">
    <location>
        <begin position="406"/>
        <end position="445"/>
    </location>
</feature>
<dbReference type="InterPro" id="IPR048800">
    <property type="entry name" value="Cac1-like_C"/>
</dbReference>
<dbReference type="Pfam" id="PF21796">
    <property type="entry name" value="Cac1_C"/>
    <property type="match status" value="1"/>
</dbReference>
<keyword evidence="2" id="KW-0227">DNA damage</keyword>
<reference evidence="8" key="1">
    <citation type="journal article" date="2020" name="Stud. Mycol.">
        <title>101 Dothideomycetes genomes: a test case for predicting lifestyles and emergence of pathogens.</title>
        <authorList>
            <person name="Haridas S."/>
            <person name="Albert R."/>
            <person name="Binder M."/>
            <person name="Bloem J."/>
            <person name="Labutti K."/>
            <person name="Salamov A."/>
            <person name="Andreopoulos B."/>
            <person name="Baker S."/>
            <person name="Barry K."/>
            <person name="Bills G."/>
            <person name="Bluhm B."/>
            <person name="Cannon C."/>
            <person name="Castanera R."/>
            <person name="Culley D."/>
            <person name="Daum C."/>
            <person name="Ezra D."/>
            <person name="Gonzalez J."/>
            <person name="Henrissat B."/>
            <person name="Kuo A."/>
            <person name="Liang C."/>
            <person name="Lipzen A."/>
            <person name="Lutzoni F."/>
            <person name="Magnuson J."/>
            <person name="Mondo S."/>
            <person name="Nolan M."/>
            <person name="Ohm R."/>
            <person name="Pangilinan J."/>
            <person name="Park H.-J."/>
            <person name="Ramirez L."/>
            <person name="Alfaro M."/>
            <person name="Sun H."/>
            <person name="Tritt A."/>
            <person name="Yoshinaga Y."/>
            <person name="Zwiers L.-H."/>
            <person name="Turgeon B."/>
            <person name="Goodwin S."/>
            <person name="Spatafora J."/>
            <person name="Crous P."/>
            <person name="Grigoriev I."/>
        </authorList>
    </citation>
    <scope>NUCLEOTIDE SEQUENCE</scope>
    <source>
        <strain evidence="8">CBS 101060</strain>
    </source>
</reference>
<dbReference type="PANTHER" id="PTHR15272:SF0">
    <property type="entry name" value="CHROMATIN ASSEMBLY FACTOR 1 SUBUNIT A"/>
    <property type="match status" value="1"/>
</dbReference>
<feature type="compositionally biased region" description="Low complexity" evidence="5">
    <location>
        <begin position="191"/>
        <end position="207"/>
    </location>
</feature>
<evidence type="ECO:0000256" key="4">
    <source>
        <dbReference type="ARBA" id="ARBA00023242"/>
    </source>
</evidence>
<dbReference type="GO" id="GO:0006334">
    <property type="term" value="P:nucleosome assembly"/>
    <property type="evidence" value="ECO:0007669"/>
    <property type="project" value="TreeGrafter"/>
</dbReference>
<evidence type="ECO:0000313" key="8">
    <source>
        <dbReference type="EMBL" id="KAF2841277.1"/>
    </source>
</evidence>
<keyword evidence="3" id="KW-0234">DNA repair</keyword>
<evidence type="ECO:0000256" key="2">
    <source>
        <dbReference type="ARBA" id="ARBA00022763"/>
    </source>
</evidence>
<dbReference type="OrthoDB" id="79480at2759"/>
<feature type="region of interest" description="Disordered" evidence="5">
    <location>
        <begin position="1"/>
        <end position="59"/>
    </location>
</feature>
<feature type="domain" description="Chromatin assembly factor 1 subunit Cac1-like C-terminal" evidence="7">
    <location>
        <begin position="590"/>
        <end position="644"/>
    </location>
</feature>
<accession>A0A9P4SEX5</accession>
<evidence type="ECO:0000259" key="7">
    <source>
        <dbReference type="Pfam" id="PF21796"/>
    </source>
</evidence>
<sequence length="647" mass="71640">MSTTAPIEFSPSRKRPLPQDDDVVLSTPQGNGVDDAPVSAFSSALSTPKSINSSPASPIYTSNITLRAASPTLSSNTSVSGDHSANPVTETTAAGSTGPLTTKRRKLTAQEKETKKLEKEAKDKERAEQKAKKDEEKRVKDEERRRKNEDKEEKRREKELEQQRKDEEKKKKDEEKAKKDKSQLKLNAFFAKPKPQSSTPTSPTKASTVEDETHRRKSVSLEPTGTSGVNQSRASSPVRKEVSLYHRKFLPYSAPSHTTVAKYNAYISEDMDLSAVQQRLDEIINNQGDNSTPSFSSNDKQIVFSSLSSMLGLERASRGTYFPSVKDLIALVQGSSEQPIDLTHDVSRGNASQPLDFLQCIPMKYLHFGEDVRPPYHGTFTRPQVRKAGQRLARNPFSRTLPEINYEYDSEAEWEEPEEGEDLDSEGEEDADSNDGGDDLDGFLDDEDAAESERARKQFLSADLVPVCSGICWETPRLFQSSTDTTNTTDNAFIRMEFLLDPYPTSINPYSSAYWQTEVVTTNVSTTGEASINGTMNPPRHPLQPRSIGVLNGMNSMSKSKPDTKTTSGLSGTAPVAPKAPKRLVPEDQLAAFKQEIEGSDLTKIAIIEALKKKFPKIPKDAIQNTLNVVAARVGTKDNKRWTLLQT</sequence>
<gene>
    <name evidence="8" type="ORF">M501DRAFT_929079</name>
</gene>
<feature type="region of interest" description="Disordered" evidence="5">
    <location>
        <begin position="556"/>
        <end position="579"/>
    </location>
</feature>
<feature type="compositionally biased region" description="Polar residues" evidence="5">
    <location>
        <begin position="72"/>
        <end position="100"/>
    </location>
</feature>
<name>A0A9P4SEX5_9PEZI</name>
<comment type="subcellular location">
    <subcellularLocation>
        <location evidence="1">Nucleus</location>
    </subcellularLocation>
</comment>